<reference evidence="9" key="2">
    <citation type="journal article" date="2024" name="Antonie Van Leeuwenhoek">
        <title>Roseihalotalea indica gen. nov., sp. nov., a halophilic Bacteroidetes from mesopelagic Southwest Indian Ocean with higher carbohydrate metabolic potential.</title>
        <authorList>
            <person name="Chen B."/>
            <person name="Zhang M."/>
            <person name="Lin D."/>
            <person name="Ye J."/>
            <person name="Tang K."/>
        </authorList>
    </citation>
    <scope>NUCLEOTIDE SEQUENCE</scope>
    <source>
        <strain evidence="9">TK19036</strain>
    </source>
</reference>
<feature type="domain" description="Heme-copper oxidase subunit III family profile" evidence="8">
    <location>
        <begin position="31"/>
        <end position="211"/>
    </location>
</feature>
<dbReference type="GO" id="GO:0019646">
    <property type="term" value="P:aerobic electron transport chain"/>
    <property type="evidence" value="ECO:0007669"/>
    <property type="project" value="InterPro"/>
</dbReference>
<evidence type="ECO:0000256" key="7">
    <source>
        <dbReference type="SAM" id="Phobius"/>
    </source>
</evidence>
<evidence type="ECO:0000256" key="4">
    <source>
        <dbReference type="ARBA" id="ARBA00022989"/>
    </source>
</evidence>
<dbReference type="InterPro" id="IPR000298">
    <property type="entry name" value="Cyt_c_oxidase-like_su3"/>
</dbReference>
<dbReference type="InterPro" id="IPR035973">
    <property type="entry name" value="Cyt_c_oxidase_su3-like_sf"/>
</dbReference>
<proteinExistence type="inferred from homology"/>
<dbReference type="InterPro" id="IPR013833">
    <property type="entry name" value="Cyt_c_oxidase_su3_a-hlx"/>
</dbReference>
<comment type="similarity">
    <text evidence="2 6">Belongs to the cytochrome c oxidase subunit 3 family.</text>
</comment>
<comment type="subcellular location">
    <subcellularLocation>
        <location evidence="6">Cell membrane</location>
        <topology evidence="6">Multi-pass membrane protein</topology>
    </subcellularLocation>
    <subcellularLocation>
        <location evidence="1">Membrane</location>
        <topology evidence="1">Multi-pass membrane protein</topology>
    </subcellularLocation>
</comment>
<dbReference type="Pfam" id="PF00510">
    <property type="entry name" value="COX3"/>
    <property type="match status" value="1"/>
</dbReference>
<keyword evidence="4 7" id="KW-1133">Transmembrane helix</keyword>
<dbReference type="EMBL" id="CP120682">
    <property type="protein sequence ID" value="WKN39123.1"/>
    <property type="molecule type" value="Genomic_DNA"/>
</dbReference>
<name>A0AA49GT13_9BACT</name>
<feature type="transmembrane region" description="Helical" evidence="7">
    <location>
        <begin position="191"/>
        <end position="209"/>
    </location>
</feature>
<gene>
    <name evidence="9" type="ORF">K4G66_10475</name>
</gene>
<evidence type="ECO:0000256" key="2">
    <source>
        <dbReference type="ARBA" id="ARBA00010581"/>
    </source>
</evidence>
<dbReference type="SUPFAM" id="SSF81452">
    <property type="entry name" value="Cytochrome c oxidase subunit III-like"/>
    <property type="match status" value="1"/>
</dbReference>
<dbReference type="GO" id="GO:0004129">
    <property type="term" value="F:cytochrome-c oxidase activity"/>
    <property type="evidence" value="ECO:0007669"/>
    <property type="project" value="InterPro"/>
</dbReference>
<keyword evidence="3 6" id="KW-0812">Transmembrane</keyword>
<protein>
    <submittedName>
        <fullName evidence="9">Cytochrome c oxidase subunit 3</fullName>
    </submittedName>
</protein>
<dbReference type="PANTHER" id="PTHR11403">
    <property type="entry name" value="CYTOCHROME C OXIDASE SUBUNIT III"/>
    <property type="match status" value="1"/>
</dbReference>
<dbReference type="AlphaFoldDB" id="A0AA49GT13"/>
<sequence>MMQNYHKNTEKTERATAIARLEKLHPHKTILYLAIFGSSLVFLFMILSYTASQHDADVFINFKFPKAFIVSLVLLLFSSYAISKVLPAFLKDDLKLARHSLGITLLLGVAFTISQYIGWSELYHSGIYLSGKASGAYLYVISGLHVLHLAAGLVFLTVVYTRLSSVSRDPVKTLILVTNPYQRIRLEMLTVYWHFVDALWLLLFFYFLFSF</sequence>
<feature type="transmembrane region" description="Helical" evidence="7">
    <location>
        <begin position="67"/>
        <end position="89"/>
    </location>
</feature>
<dbReference type="InterPro" id="IPR024791">
    <property type="entry name" value="Cyt_c/ubiquinol_Oxase_su3"/>
</dbReference>
<dbReference type="PROSITE" id="PS50253">
    <property type="entry name" value="COX3"/>
    <property type="match status" value="1"/>
</dbReference>
<feature type="transmembrane region" description="Helical" evidence="7">
    <location>
        <begin position="137"/>
        <end position="160"/>
    </location>
</feature>
<keyword evidence="5 7" id="KW-0472">Membrane</keyword>
<feature type="transmembrane region" description="Helical" evidence="7">
    <location>
        <begin position="30"/>
        <end position="47"/>
    </location>
</feature>
<dbReference type="PANTHER" id="PTHR11403:SF10">
    <property type="entry name" value="CYTOCHROME C OXIDASE"/>
    <property type="match status" value="1"/>
</dbReference>
<evidence type="ECO:0000259" key="8">
    <source>
        <dbReference type="PROSITE" id="PS50253"/>
    </source>
</evidence>
<dbReference type="GO" id="GO:0005886">
    <property type="term" value="C:plasma membrane"/>
    <property type="evidence" value="ECO:0007669"/>
    <property type="project" value="UniProtKB-SubCell"/>
</dbReference>
<reference evidence="9" key="1">
    <citation type="journal article" date="2023" name="Comput. Struct. Biotechnol. J.">
        <title>Discovery of a novel marine Bacteroidetes with a rich repertoire of carbohydrate-active enzymes.</title>
        <authorList>
            <person name="Chen B."/>
            <person name="Liu G."/>
            <person name="Chen Q."/>
            <person name="Wang H."/>
            <person name="Liu L."/>
            <person name="Tang K."/>
        </authorList>
    </citation>
    <scope>NUCLEOTIDE SEQUENCE</scope>
    <source>
        <strain evidence="9">TK19036</strain>
    </source>
</reference>
<evidence type="ECO:0000256" key="6">
    <source>
        <dbReference type="RuleBase" id="RU003376"/>
    </source>
</evidence>
<evidence type="ECO:0000256" key="5">
    <source>
        <dbReference type="ARBA" id="ARBA00023136"/>
    </source>
</evidence>
<organism evidence="9">
    <name type="scientific">Roseihalotalea indica</name>
    <dbReference type="NCBI Taxonomy" id="2867963"/>
    <lineage>
        <taxon>Bacteria</taxon>
        <taxon>Pseudomonadati</taxon>
        <taxon>Bacteroidota</taxon>
        <taxon>Cytophagia</taxon>
        <taxon>Cytophagales</taxon>
        <taxon>Catalimonadaceae</taxon>
        <taxon>Roseihalotalea</taxon>
    </lineage>
</organism>
<evidence type="ECO:0000256" key="3">
    <source>
        <dbReference type="ARBA" id="ARBA00022692"/>
    </source>
</evidence>
<evidence type="ECO:0000256" key="1">
    <source>
        <dbReference type="ARBA" id="ARBA00004141"/>
    </source>
</evidence>
<feature type="transmembrane region" description="Helical" evidence="7">
    <location>
        <begin position="101"/>
        <end position="117"/>
    </location>
</feature>
<evidence type="ECO:0000313" key="9">
    <source>
        <dbReference type="EMBL" id="WKN39123.1"/>
    </source>
</evidence>
<dbReference type="Gene3D" id="1.20.120.80">
    <property type="entry name" value="Cytochrome c oxidase, subunit III, four-helix bundle"/>
    <property type="match status" value="1"/>
</dbReference>
<accession>A0AA49GT13</accession>